<evidence type="ECO:0000313" key="2">
    <source>
        <dbReference type="EMBL" id="SUN63378.1"/>
    </source>
</evidence>
<reference evidence="2 3" key="1">
    <citation type="submission" date="2018-06" db="EMBL/GenBank/DDBJ databases">
        <authorList>
            <consortium name="Pathogen Informatics"/>
            <person name="Doyle S."/>
        </authorList>
    </citation>
    <scope>NUCLEOTIDE SEQUENCE [LARGE SCALE GENOMIC DNA]</scope>
    <source>
        <strain evidence="2 3">NCTC12224</strain>
    </source>
</reference>
<keyword evidence="3" id="KW-1185">Reference proteome</keyword>
<dbReference type="Gene3D" id="3.10.180.40">
    <property type="entry name" value="C3-degrading proteinase like domains"/>
    <property type="match status" value="1"/>
</dbReference>
<keyword evidence="2" id="KW-0223">Dioxygenase</keyword>
<sequence>MISKESVLFQQPILRVNNRQENIDFYEKVLGMKRLREENALTIFTAYQNDKARFTIEESPADRTRAVKGTHKLQEIVLKVPSDDILALLSQKIEVDSVLKGKHYAFRATSPEGASFLVHAEDNVECLAQADYPELPVIEEFKGVSDFGLEAIALAVPDKAVARAFYEDIFEGILPLSLAFIEADGPDLQVSPEKTWDLEILEFQVSASYDLKVLYQHLLSYDLDVYLDPKEKVLVVSDTSRIEIWISKSL</sequence>
<keyword evidence="2" id="KW-0560">Oxidoreductase</keyword>
<dbReference type="OrthoDB" id="2232397at2"/>
<gene>
    <name evidence="2" type="ORF">NCTC12224_02412</name>
</gene>
<dbReference type="InterPro" id="IPR032703">
    <property type="entry name" value="CppA_C"/>
</dbReference>
<dbReference type="Proteomes" id="UP000254924">
    <property type="component" value="Unassembled WGS sequence"/>
</dbReference>
<organism evidence="2 3">
    <name type="scientific">Streptococcus hyointestinalis</name>
    <dbReference type="NCBI Taxonomy" id="1337"/>
    <lineage>
        <taxon>Bacteria</taxon>
        <taxon>Bacillati</taxon>
        <taxon>Bacillota</taxon>
        <taxon>Bacilli</taxon>
        <taxon>Lactobacillales</taxon>
        <taxon>Streptococcaceae</taxon>
        <taxon>Streptococcus</taxon>
    </lineage>
</organism>
<dbReference type="Pfam" id="PF14507">
    <property type="entry name" value="CppA_C"/>
    <property type="match status" value="1"/>
</dbReference>
<accession>A0A380KEP1</accession>
<proteinExistence type="predicted"/>
<evidence type="ECO:0000259" key="1">
    <source>
        <dbReference type="PROSITE" id="PS51819"/>
    </source>
</evidence>
<dbReference type="EMBL" id="UHFN01000007">
    <property type="protein sequence ID" value="SUN63378.1"/>
    <property type="molecule type" value="Genomic_DNA"/>
</dbReference>
<dbReference type="SUPFAM" id="SSF54593">
    <property type="entry name" value="Glyoxalase/Bleomycin resistance protein/Dihydroxybiphenyl dioxygenase"/>
    <property type="match status" value="1"/>
</dbReference>
<dbReference type="PROSITE" id="PS51819">
    <property type="entry name" value="VOC"/>
    <property type="match status" value="1"/>
</dbReference>
<name>A0A380KEP1_9STRE</name>
<dbReference type="InterPro" id="IPR032702">
    <property type="entry name" value="CppA_N"/>
</dbReference>
<dbReference type="Pfam" id="PF14506">
    <property type="entry name" value="CppA_N"/>
    <property type="match status" value="1"/>
</dbReference>
<dbReference type="AlphaFoldDB" id="A0A380KEP1"/>
<evidence type="ECO:0000313" key="3">
    <source>
        <dbReference type="Proteomes" id="UP000254924"/>
    </source>
</evidence>
<dbReference type="InterPro" id="IPR037523">
    <property type="entry name" value="VOC_core"/>
</dbReference>
<protein>
    <submittedName>
        <fullName evidence="2">Glyoxalase/bleomycin resistance protein/dioxygenase superfamily protein</fullName>
    </submittedName>
</protein>
<dbReference type="InterPro" id="IPR029068">
    <property type="entry name" value="Glyas_Bleomycin-R_OHBP_Dase"/>
</dbReference>
<feature type="domain" description="VOC" evidence="1">
    <location>
        <begin position="8"/>
        <end position="131"/>
    </location>
</feature>
<dbReference type="Gene3D" id="3.10.180.10">
    <property type="entry name" value="2,3-Dihydroxybiphenyl 1,2-Dioxygenase, domain 1"/>
    <property type="match status" value="1"/>
</dbReference>
<dbReference type="GO" id="GO:0051213">
    <property type="term" value="F:dioxygenase activity"/>
    <property type="evidence" value="ECO:0007669"/>
    <property type="project" value="UniProtKB-KW"/>
</dbReference>